<dbReference type="InterPro" id="IPR036691">
    <property type="entry name" value="Endo/exonu/phosph_ase_sf"/>
</dbReference>
<feature type="signal peptide" evidence="1">
    <location>
        <begin position="1"/>
        <end position="24"/>
    </location>
</feature>
<reference evidence="2 3" key="1">
    <citation type="journal article" date="2021" name="Elife">
        <title>Chloroplast acquisition without the gene transfer in kleptoplastic sea slugs, Plakobranchus ocellatus.</title>
        <authorList>
            <person name="Maeda T."/>
            <person name="Takahashi S."/>
            <person name="Yoshida T."/>
            <person name="Shimamura S."/>
            <person name="Takaki Y."/>
            <person name="Nagai Y."/>
            <person name="Toyoda A."/>
            <person name="Suzuki Y."/>
            <person name="Arimoto A."/>
            <person name="Ishii H."/>
            <person name="Satoh N."/>
            <person name="Nishiyama T."/>
            <person name="Hasebe M."/>
            <person name="Maruyama T."/>
            <person name="Minagawa J."/>
            <person name="Obokata J."/>
            <person name="Shigenobu S."/>
        </authorList>
    </citation>
    <scope>NUCLEOTIDE SEQUENCE [LARGE SCALE GENOMIC DNA]</scope>
</reference>
<keyword evidence="1" id="KW-0732">Signal</keyword>
<evidence type="ECO:0000313" key="2">
    <source>
        <dbReference type="EMBL" id="GFS03925.1"/>
    </source>
</evidence>
<evidence type="ECO:0000313" key="3">
    <source>
        <dbReference type="Proteomes" id="UP000762676"/>
    </source>
</evidence>
<protein>
    <submittedName>
        <fullName evidence="2">Craniofacial development protein 2-like</fullName>
    </submittedName>
</protein>
<dbReference type="Gene3D" id="3.60.10.10">
    <property type="entry name" value="Endonuclease/exonuclease/phosphatase"/>
    <property type="match status" value="1"/>
</dbReference>
<keyword evidence="3" id="KW-1185">Reference proteome</keyword>
<organism evidence="2 3">
    <name type="scientific">Elysia marginata</name>
    <dbReference type="NCBI Taxonomy" id="1093978"/>
    <lineage>
        <taxon>Eukaryota</taxon>
        <taxon>Metazoa</taxon>
        <taxon>Spiralia</taxon>
        <taxon>Lophotrochozoa</taxon>
        <taxon>Mollusca</taxon>
        <taxon>Gastropoda</taxon>
        <taxon>Heterobranchia</taxon>
        <taxon>Euthyneura</taxon>
        <taxon>Panpulmonata</taxon>
        <taxon>Sacoglossa</taxon>
        <taxon>Placobranchoidea</taxon>
        <taxon>Plakobranchidae</taxon>
        <taxon>Elysia</taxon>
    </lineage>
</organism>
<sequence length="194" mass="22443">MARRHWSTPVYLAHVWLQVVVVHAAATLRDLVSTDLPNDMKHSHNETEKFYEELNNIKSNLKSQDVKIAMGDFNAKVGNERIEDTVGPHGIGDIKARGELLKELYGEHDYFITNTWFQNNPRRWWTWMSPGDRSKNQIDFIIAPKRFRNAILSSRSMEGADCGSDHVSVVCMMRIKRKKFLKSPSNPQRFNTTL</sequence>
<dbReference type="AlphaFoldDB" id="A0AAV4I1Y5"/>
<proteinExistence type="predicted"/>
<comment type="caution">
    <text evidence="2">The sequence shown here is derived from an EMBL/GenBank/DDBJ whole genome shotgun (WGS) entry which is preliminary data.</text>
</comment>
<dbReference type="Proteomes" id="UP000762676">
    <property type="component" value="Unassembled WGS sequence"/>
</dbReference>
<feature type="chain" id="PRO_5043864890" evidence="1">
    <location>
        <begin position="25"/>
        <end position="194"/>
    </location>
</feature>
<dbReference type="EMBL" id="BMAT01002294">
    <property type="protein sequence ID" value="GFS03925.1"/>
    <property type="molecule type" value="Genomic_DNA"/>
</dbReference>
<evidence type="ECO:0000256" key="1">
    <source>
        <dbReference type="SAM" id="SignalP"/>
    </source>
</evidence>
<dbReference type="SUPFAM" id="SSF56219">
    <property type="entry name" value="DNase I-like"/>
    <property type="match status" value="1"/>
</dbReference>
<accession>A0AAV4I1Y5</accession>
<gene>
    <name evidence="2" type="ORF">ElyMa_001161500</name>
</gene>
<name>A0AAV4I1Y5_9GAST</name>